<name>A0ABR3P438_9PEZI</name>
<dbReference type="PANTHER" id="PTHR47829">
    <property type="entry name" value="HYDROLASE, PUTATIVE (AFU_ORTHOLOGUE AFUA_1G12880)-RELATED"/>
    <property type="match status" value="1"/>
</dbReference>
<organism evidence="1 2">
    <name type="scientific">Neodothiora populina</name>
    <dbReference type="NCBI Taxonomy" id="2781224"/>
    <lineage>
        <taxon>Eukaryota</taxon>
        <taxon>Fungi</taxon>
        <taxon>Dikarya</taxon>
        <taxon>Ascomycota</taxon>
        <taxon>Pezizomycotina</taxon>
        <taxon>Dothideomycetes</taxon>
        <taxon>Dothideomycetidae</taxon>
        <taxon>Dothideales</taxon>
        <taxon>Dothioraceae</taxon>
        <taxon>Neodothiora</taxon>
    </lineage>
</organism>
<dbReference type="RefSeq" id="XP_069197172.1">
    <property type="nucleotide sequence ID" value="XM_069344735.1"/>
</dbReference>
<dbReference type="SUPFAM" id="SSF56784">
    <property type="entry name" value="HAD-like"/>
    <property type="match status" value="1"/>
</dbReference>
<sequence>MSLPQRPKVVLFDIGGVCVVSPFQAILDYEISHSIPQGWINHAISASAPTGSWQRLERGEIPLDAAFFQGFLSDLTDEAAWTAFHRKQKRRLGGDEAGTMPPVPRNIDPEWLFWEMMRVSRSPDPSMFPALERLRKHADALVSSSSSRLQNERDQKQPLLIAALSNTVIFPPHHVSNDASTPEGKHTAYLKSLFDVFVSSAHVGLRKPDAEIYTYTIDKLNEYAVERGLFAPAEAETGGGGGQRIRAQDIVFLDDIGSNLRTARAQGMRTVKVTLGRVGDAVRELQGVVGVDLSSSSAGSDDDAGVRSKL</sequence>
<comment type="caution">
    <text evidence="1">The sequence shown here is derived from an EMBL/GenBank/DDBJ whole genome shotgun (WGS) entry which is preliminary data.</text>
</comment>
<accession>A0ABR3P438</accession>
<dbReference type="InterPro" id="IPR023214">
    <property type="entry name" value="HAD_sf"/>
</dbReference>
<protein>
    <recommendedName>
        <fullName evidence="3">Epoxide hydrolase</fullName>
    </recommendedName>
</protein>
<dbReference type="GeneID" id="95978709"/>
<dbReference type="PANTHER" id="PTHR47829:SF1">
    <property type="entry name" value="HAD FAMILY PHOSPHATASE"/>
    <property type="match status" value="1"/>
</dbReference>
<dbReference type="Gene3D" id="1.10.150.240">
    <property type="entry name" value="Putative phosphatase, domain 2"/>
    <property type="match status" value="1"/>
</dbReference>
<dbReference type="InterPro" id="IPR052898">
    <property type="entry name" value="ACAD10-like"/>
</dbReference>
<dbReference type="EMBL" id="JBFMKM010000016">
    <property type="protein sequence ID" value="KAL1297490.1"/>
    <property type="molecule type" value="Genomic_DNA"/>
</dbReference>
<evidence type="ECO:0000313" key="2">
    <source>
        <dbReference type="Proteomes" id="UP001562354"/>
    </source>
</evidence>
<keyword evidence="2" id="KW-1185">Reference proteome</keyword>
<proteinExistence type="predicted"/>
<evidence type="ECO:0000313" key="1">
    <source>
        <dbReference type="EMBL" id="KAL1297490.1"/>
    </source>
</evidence>
<dbReference type="InterPro" id="IPR036412">
    <property type="entry name" value="HAD-like_sf"/>
</dbReference>
<dbReference type="Gene3D" id="3.40.50.1000">
    <property type="entry name" value="HAD superfamily/HAD-like"/>
    <property type="match status" value="1"/>
</dbReference>
<evidence type="ECO:0008006" key="3">
    <source>
        <dbReference type="Google" id="ProtNLM"/>
    </source>
</evidence>
<dbReference type="InterPro" id="IPR023198">
    <property type="entry name" value="PGP-like_dom2"/>
</dbReference>
<dbReference type="Proteomes" id="UP001562354">
    <property type="component" value="Unassembled WGS sequence"/>
</dbReference>
<gene>
    <name evidence="1" type="ORF">AAFC00_005009</name>
</gene>
<reference evidence="1 2" key="1">
    <citation type="submission" date="2024-07" db="EMBL/GenBank/DDBJ databases">
        <title>Draft sequence of the Neodothiora populina.</title>
        <authorList>
            <person name="Drown D.D."/>
            <person name="Schuette U.S."/>
            <person name="Buechlein A.B."/>
            <person name="Rusch D.R."/>
            <person name="Winton L.W."/>
            <person name="Adams G.A."/>
        </authorList>
    </citation>
    <scope>NUCLEOTIDE SEQUENCE [LARGE SCALE GENOMIC DNA]</scope>
    <source>
        <strain evidence="1 2">CPC 39397</strain>
    </source>
</reference>